<reference evidence="3" key="1">
    <citation type="submission" date="2022-11" db="UniProtKB">
        <authorList>
            <consortium name="WormBaseParasite"/>
        </authorList>
    </citation>
    <scope>IDENTIFICATION</scope>
</reference>
<name>A0A914V8Y8_9BILA</name>
<dbReference type="AlphaFoldDB" id="A0A914V8Y8"/>
<protein>
    <submittedName>
        <fullName evidence="3">Paramyosin</fullName>
    </submittedName>
</protein>
<dbReference type="Proteomes" id="UP000887566">
    <property type="component" value="Unplaced"/>
</dbReference>
<proteinExistence type="predicted"/>
<keyword evidence="1" id="KW-0175">Coiled coil</keyword>
<sequence length="226" mass="26505">MSHRSTSYDLYKSPRRSRAYSSAFDDTPSILRSSYRGGQSPGRRVEIKEPRSFYRDHEASMTAPDLYGKYYDDSSSKLKLDILELENKLKQRDIRVAELERQLGDYQDIENHQAKTVRQLQERIETLQRDYTANATAASRGEITISSLQNDNRLLQDRLQEVETRLRRQMEERDEISSTATEYERNYEDLKRIINATIITDGYGIESSRSHDSVRRKVLWDYHGIP</sequence>
<feature type="coiled-coil region" evidence="1">
    <location>
        <begin position="80"/>
        <end position="193"/>
    </location>
</feature>
<evidence type="ECO:0000313" key="2">
    <source>
        <dbReference type="Proteomes" id="UP000887566"/>
    </source>
</evidence>
<dbReference type="InterPro" id="IPR039139">
    <property type="entry name" value="CCDC170-like"/>
</dbReference>
<organism evidence="2 3">
    <name type="scientific">Plectus sambesii</name>
    <dbReference type="NCBI Taxonomy" id="2011161"/>
    <lineage>
        <taxon>Eukaryota</taxon>
        <taxon>Metazoa</taxon>
        <taxon>Ecdysozoa</taxon>
        <taxon>Nematoda</taxon>
        <taxon>Chromadorea</taxon>
        <taxon>Plectida</taxon>
        <taxon>Plectina</taxon>
        <taxon>Plectoidea</taxon>
        <taxon>Plectidae</taxon>
        <taxon>Plectus</taxon>
    </lineage>
</organism>
<accession>A0A914V8Y8</accession>
<keyword evidence="2" id="KW-1185">Reference proteome</keyword>
<dbReference type="PANTHER" id="PTHR18863">
    <property type="entry name" value="TSEC-2-RELATED"/>
    <property type="match status" value="1"/>
</dbReference>
<dbReference type="WBParaSite" id="PSAMB.scaffold1586size29678.g13879.t1">
    <property type="protein sequence ID" value="PSAMB.scaffold1586size29678.g13879.t1"/>
    <property type="gene ID" value="PSAMB.scaffold1586size29678.g13879"/>
</dbReference>
<evidence type="ECO:0000256" key="1">
    <source>
        <dbReference type="SAM" id="Coils"/>
    </source>
</evidence>
<evidence type="ECO:0000313" key="3">
    <source>
        <dbReference type="WBParaSite" id="PSAMB.scaffold1586size29678.g13879.t1"/>
    </source>
</evidence>
<dbReference type="PANTHER" id="PTHR18863:SF6">
    <property type="entry name" value="COILED-COIL DOMAIN-CONTAINING PROTEIN 170"/>
    <property type="match status" value="1"/>
</dbReference>